<evidence type="ECO:0000259" key="11">
    <source>
        <dbReference type="Pfam" id="PF20644"/>
    </source>
</evidence>
<protein>
    <submittedName>
        <fullName evidence="12">RNA polymerase I-specific transcription initiation factor Rrn7 family protein</fullName>
    </submittedName>
</protein>
<evidence type="ECO:0000259" key="10">
    <source>
        <dbReference type="Pfam" id="PF11781"/>
    </source>
</evidence>
<dbReference type="InterPro" id="IPR048540">
    <property type="entry name" value="Rrn7_cyclin_N"/>
</dbReference>
<accession>A0A8H6BU01</accession>
<evidence type="ECO:0000256" key="8">
    <source>
        <dbReference type="ARBA" id="ARBA00023163"/>
    </source>
</evidence>
<dbReference type="GO" id="GO:0008270">
    <property type="term" value="F:zinc ion binding"/>
    <property type="evidence" value="ECO:0007669"/>
    <property type="project" value="UniProtKB-KW"/>
</dbReference>
<evidence type="ECO:0000313" key="12">
    <source>
        <dbReference type="EMBL" id="KAF6065087.1"/>
    </source>
</evidence>
<dbReference type="InterPro" id="IPR033599">
    <property type="entry name" value="TAF1B/Rrn7"/>
</dbReference>
<keyword evidence="8" id="KW-0804">Transcription</keyword>
<evidence type="ECO:0000256" key="5">
    <source>
        <dbReference type="ARBA" id="ARBA00022833"/>
    </source>
</evidence>
<feature type="domain" description="RRN7-type" evidence="10">
    <location>
        <begin position="6"/>
        <end position="39"/>
    </location>
</feature>
<keyword evidence="12" id="KW-0648">Protein biosynthesis</keyword>
<comment type="caution">
    <text evidence="12">The sequence shown here is derived from an EMBL/GenBank/DDBJ whole genome shotgun (WGS) entry which is preliminary data.</text>
</comment>
<gene>
    <name evidence="12" type="ORF">FOB64_004858</name>
</gene>
<keyword evidence="7" id="KW-0238">DNA-binding</keyword>
<organism evidence="12 13">
    <name type="scientific">Candida albicans</name>
    <name type="common">Yeast</name>
    <dbReference type="NCBI Taxonomy" id="5476"/>
    <lineage>
        <taxon>Eukaryota</taxon>
        <taxon>Fungi</taxon>
        <taxon>Dikarya</taxon>
        <taxon>Ascomycota</taxon>
        <taxon>Saccharomycotina</taxon>
        <taxon>Pichiomycetes</taxon>
        <taxon>Debaryomycetaceae</taxon>
        <taxon>Candida/Lodderomyces clade</taxon>
        <taxon>Candida</taxon>
    </lineage>
</organism>
<dbReference type="Proteomes" id="UP000536275">
    <property type="component" value="Unassembled WGS sequence"/>
</dbReference>
<keyword evidence="4" id="KW-0863">Zinc-finger</keyword>
<evidence type="ECO:0000313" key="13">
    <source>
        <dbReference type="Proteomes" id="UP000536275"/>
    </source>
</evidence>
<dbReference type="Pfam" id="PF11781">
    <property type="entry name" value="Zn_ribbon_RRN7"/>
    <property type="match status" value="1"/>
</dbReference>
<dbReference type="PANTHER" id="PTHR31576:SF2">
    <property type="entry name" value="TATA BOX-BINDING PROTEIN-ASSOCIATED FACTOR RNA POLYMERASE I SUBUNIT B"/>
    <property type="match status" value="1"/>
</dbReference>
<name>A0A8H6BU01_CANAX</name>
<proteinExistence type="inferred from homology"/>
<feature type="domain" description="Rrn7/TAF1B N-terminal cyclin" evidence="11">
    <location>
        <begin position="145"/>
        <end position="197"/>
    </location>
</feature>
<evidence type="ECO:0000256" key="2">
    <source>
        <dbReference type="ARBA" id="ARBA00006899"/>
    </source>
</evidence>
<evidence type="ECO:0000256" key="7">
    <source>
        <dbReference type="ARBA" id="ARBA00023125"/>
    </source>
</evidence>
<evidence type="ECO:0000256" key="4">
    <source>
        <dbReference type="ARBA" id="ARBA00022771"/>
    </source>
</evidence>
<keyword evidence="6" id="KW-0805">Transcription regulation</keyword>
<dbReference type="EMBL" id="JABWAD010000059">
    <property type="protein sequence ID" value="KAF6065087.1"/>
    <property type="molecule type" value="Genomic_DNA"/>
</dbReference>
<comment type="similarity">
    <text evidence="2">Belongs to the RRN7/TAF1B family.</text>
</comment>
<dbReference type="Pfam" id="PF20644">
    <property type="entry name" value="Rrn7_cyclin_N"/>
    <property type="match status" value="1"/>
</dbReference>
<reference evidence="12 13" key="1">
    <citation type="submission" date="2020-03" db="EMBL/GenBank/DDBJ databases">
        <title>FDA dAtabase for Regulatory Grade micrObial Sequences (FDA-ARGOS): Supporting development and validation of Infectious Disease Dx tests.</title>
        <authorList>
            <person name="Campos J."/>
            <person name="Goldberg B."/>
            <person name="Tallon L."/>
            <person name="Sadzewicz L."/>
            <person name="Vavikolanu K."/>
            <person name="Mehta A."/>
            <person name="Aluvathingal J."/>
            <person name="Nadendla S."/>
            <person name="Nandy P."/>
            <person name="Geyer C."/>
            <person name="Yan Y."/>
            <person name="Sichtig H."/>
        </authorList>
    </citation>
    <scope>NUCLEOTIDE SEQUENCE [LARGE SCALE GENOMIC DNA]</scope>
    <source>
        <strain evidence="12 13">FDAARGOS_656</strain>
    </source>
</reference>
<sequence length="437" mass="50682">MSRQDWFNGPVCGTDNCRSRLYRNQDGLTICQFGHVLEGAVEYNDDPDAGGIVQTRRLNTISFDERGHLSSAVVSNSQTIKTKSNRLYGEDAMALYYRCLQILLKKELKIFIDLFFSEGIRHDLTLIVKNNWVKLLSTDELQENHPKRQVIDTLDLICMIYISALQLQAYPIYIPDLIDNIKLNTIPYIRTLHLIPKHMLDQLPTVYHNRLQPYSLPENSQIYKRLQTTGWRTVGATLRIPTSFYFPFIFRILSEHFLLVNAVDLFVSAFNVLKSTPSFEINFRIKKFIQKFPEIYISSVLIILIRENFRSNDNLKPWLYELNKYELNNEYNSGGTSLLNWSDDKVDKYCDWIYDNLIPKKAKLNDDNTEALNTMEKRLFQIFSLDNDIENTAPETNETPMYLALRSIMNGSELKESGGLQELDTKLDAKLSNILGL</sequence>
<dbReference type="GO" id="GO:0042790">
    <property type="term" value="P:nucleolar large rRNA transcription by RNA polymerase I"/>
    <property type="evidence" value="ECO:0007669"/>
    <property type="project" value="TreeGrafter"/>
</dbReference>
<dbReference type="InterPro" id="IPR021752">
    <property type="entry name" value="TF_Rrn7_Zf"/>
</dbReference>
<comment type="subcellular location">
    <subcellularLocation>
        <location evidence="1">Nucleus</location>
        <location evidence="1">Nucleolus</location>
    </subcellularLocation>
</comment>
<keyword evidence="9" id="KW-0539">Nucleus</keyword>
<evidence type="ECO:0000256" key="6">
    <source>
        <dbReference type="ARBA" id="ARBA00023015"/>
    </source>
</evidence>
<keyword evidence="12" id="KW-0396">Initiation factor</keyword>
<dbReference type="GO" id="GO:0070860">
    <property type="term" value="C:RNA polymerase I core factor complex"/>
    <property type="evidence" value="ECO:0007669"/>
    <property type="project" value="InterPro"/>
</dbReference>
<keyword evidence="3" id="KW-0479">Metal-binding</keyword>
<dbReference type="GO" id="GO:0003743">
    <property type="term" value="F:translation initiation factor activity"/>
    <property type="evidence" value="ECO:0007669"/>
    <property type="project" value="UniProtKB-KW"/>
</dbReference>
<evidence type="ECO:0000256" key="1">
    <source>
        <dbReference type="ARBA" id="ARBA00004604"/>
    </source>
</evidence>
<dbReference type="GO" id="GO:0001164">
    <property type="term" value="F:RNA polymerase I core promoter sequence-specific DNA binding"/>
    <property type="evidence" value="ECO:0007669"/>
    <property type="project" value="InterPro"/>
</dbReference>
<keyword evidence="5" id="KW-0862">Zinc</keyword>
<evidence type="ECO:0000256" key="3">
    <source>
        <dbReference type="ARBA" id="ARBA00022723"/>
    </source>
</evidence>
<dbReference type="PANTHER" id="PTHR31576">
    <property type="entry name" value="TATA BOX-BINDING PROTEIN-ASSOCIATED FACTOR RNA POLYMERASE I SUBUNIT B"/>
    <property type="match status" value="1"/>
</dbReference>
<evidence type="ECO:0000256" key="9">
    <source>
        <dbReference type="ARBA" id="ARBA00023242"/>
    </source>
</evidence>
<dbReference type="AlphaFoldDB" id="A0A8H6BU01"/>